<dbReference type="Proteomes" id="UP000199072">
    <property type="component" value="Unassembled WGS sequence"/>
</dbReference>
<evidence type="ECO:0000313" key="1">
    <source>
        <dbReference type="EMBL" id="SDE89769.1"/>
    </source>
</evidence>
<organism evidence="1 2">
    <name type="scientific">Mucilaginibacter pineti</name>
    <dbReference type="NCBI Taxonomy" id="1391627"/>
    <lineage>
        <taxon>Bacteria</taxon>
        <taxon>Pseudomonadati</taxon>
        <taxon>Bacteroidota</taxon>
        <taxon>Sphingobacteriia</taxon>
        <taxon>Sphingobacteriales</taxon>
        <taxon>Sphingobacteriaceae</taxon>
        <taxon>Mucilaginibacter</taxon>
    </lineage>
</organism>
<sequence>MSLFMFISNKNTIKIIVFQIVTNLLTKTGDIGYNEIEKV</sequence>
<gene>
    <name evidence="1" type="ORF">SAMN05216464_110229</name>
</gene>
<proteinExistence type="predicted"/>
<dbReference type="AlphaFoldDB" id="A0A1G7GP57"/>
<dbReference type="EMBL" id="FNAI01000010">
    <property type="protein sequence ID" value="SDE89769.1"/>
    <property type="molecule type" value="Genomic_DNA"/>
</dbReference>
<protein>
    <submittedName>
        <fullName evidence="1">Uncharacterized protein</fullName>
    </submittedName>
</protein>
<reference evidence="1 2" key="1">
    <citation type="submission" date="2016-10" db="EMBL/GenBank/DDBJ databases">
        <authorList>
            <person name="de Groot N.N."/>
        </authorList>
    </citation>
    <scope>NUCLEOTIDE SEQUENCE [LARGE SCALE GENOMIC DNA]</scope>
    <source>
        <strain evidence="1 2">47C3B</strain>
    </source>
</reference>
<evidence type="ECO:0000313" key="2">
    <source>
        <dbReference type="Proteomes" id="UP000199072"/>
    </source>
</evidence>
<accession>A0A1G7GP57</accession>
<name>A0A1G7GP57_9SPHI</name>
<keyword evidence="2" id="KW-1185">Reference proteome</keyword>